<reference evidence="1" key="1">
    <citation type="submission" date="2019-12" db="EMBL/GenBank/DDBJ databases">
        <title>Genome sequencing and annotation of Brassica cretica.</title>
        <authorList>
            <person name="Studholme D.J."/>
            <person name="Sarris P.F."/>
        </authorList>
    </citation>
    <scope>NUCLEOTIDE SEQUENCE</scope>
    <source>
        <strain evidence="1">PFS-001/15</strain>
        <tissue evidence="1">Leaf</tissue>
    </source>
</reference>
<accession>A0A8S9MDL3</accession>
<gene>
    <name evidence="1" type="ORF">F2Q68_00039435</name>
</gene>
<sequence length="115" mass="12683">MIWLLYMGADIEEQMRMHRFGSYPLIDVRDNASLRSDRPSGLVGPYVATDSFADRSLRCDQPDGLIGRYVATGSFAVQSLCSDRPDCLVGRFVATGLFWTGCYVATLFGSSSDVL</sequence>
<dbReference type="AlphaFoldDB" id="A0A8S9MDL3"/>
<dbReference type="EMBL" id="QGKW02000007">
    <property type="protein sequence ID" value="KAF2617995.1"/>
    <property type="molecule type" value="Genomic_DNA"/>
</dbReference>
<comment type="caution">
    <text evidence="1">The sequence shown here is derived from an EMBL/GenBank/DDBJ whole genome shotgun (WGS) entry which is preliminary data.</text>
</comment>
<evidence type="ECO:0000313" key="2">
    <source>
        <dbReference type="Proteomes" id="UP000712281"/>
    </source>
</evidence>
<dbReference type="Proteomes" id="UP000712281">
    <property type="component" value="Unassembled WGS sequence"/>
</dbReference>
<organism evidence="1 2">
    <name type="scientific">Brassica cretica</name>
    <name type="common">Mustard</name>
    <dbReference type="NCBI Taxonomy" id="69181"/>
    <lineage>
        <taxon>Eukaryota</taxon>
        <taxon>Viridiplantae</taxon>
        <taxon>Streptophyta</taxon>
        <taxon>Embryophyta</taxon>
        <taxon>Tracheophyta</taxon>
        <taxon>Spermatophyta</taxon>
        <taxon>Magnoliopsida</taxon>
        <taxon>eudicotyledons</taxon>
        <taxon>Gunneridae</taxon>
        <taxon>Pentapetalae</taxon>
        <taxon>rosids</taxon>
        <taxon>malvids</taxon>
        <taxon>Brassicales</taxon>
        <taxon>Brassicaceae</taxon>
        <taxon>Brassiceae</taxon>
        <taxon>Brassica</taxon>
    </lineage>
</organism>
<name>A0A8S9MDL3_BRACR</name>
<protein>
    <submittedName>
        <fullName evidence="1">Uncharacterized protein</fullName>
    </submittedName>
</protein>
<proteinExistence type="predicted"/>
<evidence type="ECO:0000313" key="1">
    <source>
        <dbReference type="EMBL" id="KAF2617995.1"/>
    </source>
</evidence>